<organism evidence="1 2">
    <name type="scientific">Carpinus fangiana</name>
    <dbReference type="NCBI Taxonomy" id="176857"/>
    <lineage>
        <taxon>Eukaryota</taxon>
        <taxon>Viridiplantae</taxon>
        <taxon>Streptophyta</taxon>
        <taxon>Embryophyta</taxon>
        <taxon>Tracheophyta</taxon>
        <taxon>Spermatophyta</taxon>
        <taxon>Magnoliopsida</taxon>
        <taxon>eudicotyledons</taxon>
        <taxon>Gunneridae</taxon>
        <taxon>Pentapetalae</taxon>
        <taxon>rosids</taxon>
        <taxon>fabids</taxon>
        <taxon>Fagales</taxon>
        <taxon>Betulaceae</taxon>
        <taxon>Carpinus</taxon>
    </lineage>
</organism>
<keyword evidence="2" id="KW-1185">Reference proteome</keyword>
<dbReference type="PANTHER" id="PTHR48221">
    <property type="entry name" value="ACYL-COA SYNTHETASE FAMILY PROTEIN"/>
    <property type="match status" value="1"/>
</dbReference>
<accession>A0A5N6QK12</accession>
<dbReference type="Proteomes" id="UP000327013">
    <property type="component" value="Chromosome 1"/>
</dbReference>
<reference evidence="1 2" key="1">
    <citation type="submission" date="2019-06" db="EMBL/GenBank/DDBJ databases">
        <title>A chromosomal-level reference genome of Carpinus fangiana (Coryloideae, Betulaceae).</title>
        <authorList>
            <person name="Yang X."/>
            <person name="Wang Z."/>
            <person name="Zhang L."/>
            <person name="Hao G."/>
            <person name="Liu J."/>
            <person name="Yang Y."/>
        </authorList>
    </citation>
    <scope>NUCLEOTIDE SEQUENCE [LARGE SCALE GENOMIC DNA]</scope>
    <source>
        <strain evidence="1">Cfa_2016G</strain>
        <tissue evidence="1">Leaf</tissue>
    </source>
</reference>
<sequence length="178" mass="20103">MWHWNYNVNTTASCEAKSSCGLNFQQNQLFRRIPLGILIGCLYHIDEDGCQMLLHFAATGRILQSIENKSTKLKHVKWSSVGLEESVSWTDKWNKRVAVAGACLVFSLTDAVESMSVSLHLFETEESGLQFIFRLQLRACKCLINCTKRLIQLGIDEDGVMMQMDLSSNSLTHKLSSL</sequence>
<dbReference type="OrthoDB" id="1657402at2759"/>
<evidence type="ECO:0000313" key="1">
    <source>
        <dbReference type="EMBL" id="KAE7998553.1"/>
    </source>
</evidence>
<proteinExistence type="predicted"/>
<gene>
    <name evidence="1" type="ORF">FH972_003090</name>
</gene>
<protein>
    <submittedName>
        <fullName evidence="1">Uncharacterized protein</fullName>
    </submittedName>
</protein>
<evidence type="ECO:0000313" key="2">
    <source>
        <dbReference type="Proteomes" id="UP000327013"/>
    </source>
</evidence>
<name>A0A5N6QK12_9ROSI</name>
<dbReference type="AlphaFoldDB" id="A0A5N6QK12"/>
<dbReference type="PANTHER" id="PTHR48221:SF2">
    <property type="entry name" value="ACYL-COA SYNTHETASE FAMILY PROTEIN"/>
    <property type="match status" value="1"/>
</dbReference>
<dbReference type="EMBL" id="CM017321">
    <property type="protein sequence ID" value="KAE7998553.1"/>
    <property type="molecule type" value="Genomic_DNA"/>
</dbReference>